<dbReference type="GeneID" id="73472404"/>
<keyword evidence="1 2" id="KW-0472">Membrane</keyword>
<protein>
    <recommendedName>
        <fullName evidence="3">Calcineurin-like phosphoesterase domain-containing protein</fullName>
    </recommendedName>
</protein>
<dbReference type="RefSeq" id="XP_049261162.1">
    <property type="nucleotide sequence ID" value="XM_049409689.1"/>
</dbReference>
<dbReference type="EMBL" id="JAGSYN010000272">
    <property type="protein sequence ID" value="KAG7660929.1"/>
    <property type="molecule type" value="Genomic_DNA"/>
</dbReference>
<feature type="domain" description="Calcineurin-like phosphoesterase" evidence="3">
    <location>
        <begin position="103"/>
        <end position="303"/>
    </location>
</feature>
<dbReference type="PANTHER" id="PTHR13315">
    <property type="entry name" value="METALLO PHOSPHOESTERASE RELATED"/>
    <property type="match status" value="1"/>
</dbReference>
<comment type="caution">
    <text evidence="4">The sequence shown here is derived from an EMBL/GenBank/DDBJ whole genome shotgun (WGS) entry which is preliminary data.</text>
</comment>
<name>A0A8J5Q2Q3_9ASCO</name>
<dbReference type="GO" id="GO:0016020">
    <property type="term" value="C:membrane"/>
    <property type="evidence" value="ECO:0007669"/>
    <property type="project" value="GOC"/>
</dbReference>
<feature type="transmembrane region" description="Helical" evidence="2">
    <location>
        <begin position="366"/>
        <end position="385"/>
    </location>
</feature>
<dbReference type="Pfam" id="PF00149">
    <property type="entry name" value="Metallophos"/>
    <property type="match status" value="1"/>
</dbReference>
<dbReference type="InterPro" id="IPR033308">
    <property type="entry name" value="PGAP5/Cdc1/Ted1"/>
</dbReference>
<dbReference type="OrthoDB" id="5977743at2759"/>
<accession>A0A8J5Q2Q3</accession>
<dbReference type="InterPro" id="IPR004843">
    <property type="entry name" value="Calcineurin-like_PHP"/>
</dbReference>
<feature type="transmembrane region" description="Helical" evidence="2">
    <location>
        <begin position="12"/>
        <end position="31"/>
    </location>
</feature>
<dbReference type="GO" id="GO:0005783">
    <property type="term" value="C:endoplasmic reticulum"/>
    <property type="evidence" value="ECO:0007669"/>
    <property type="project" value="TreeGrafter"/>
</dbReference>
<dbReference type="GO" id="GO:0016787">
    <property type="term" value="F:hydrolase activity"/>
    <property type="evidence" value="ECO:0007669"/>
    <property type="project" value="InterPro"/>
</dbReference>
<evidence type="ECO:0000259" key="3">
    <source>
        <dbReference type="Pfam" id="PF00149"/>
    </source>
</evidence>
<keyword evidence="2" id="KW-1133">Transmembrane helix</keyword>
<keyword evidence="5" id="KW-1185">Reference proteome</keyword>
<dbReference type="Proteomes" id="UP000694255">
    <property type="component" value="Unassembled WGS sequence"/>
</dbReference>
<evidence type="ECO:0000313" key="4">
    <source>
        <dbReference type="EMBL" id="KAG7660929.1"/>
    </source>
</evidence>
<dbReference type="AlphaFoldDB" id="A0A8J5Q2Q3"/>
<gene>
    <name evidence="4" type="ORF">J8A68_005604</name>
</gene>
<dbReference type="PANTHER" id="PTHR13315:SF4">
    <property type="entry name" value="METALLOPHOSPHOESTERASE, ISOFORM E"/>
    <property type="match status" value="1"/>
</dbReference>
<evidence type="ECO:0000256" key="1">
    <source>
        <dbReference type="ARBA" id="ARBA00023136"/>
    </source>
</evidence>
<feature type="transmembrane region" description="Helical" evidence="2">
    <location>
        <begin position="496"/>
        <end position="518"/>
    </location>
</feature>
<proteinExistence type="predicted"/>
<reference evidence="4 5" key="1">
    <citation type="journal article" date="2021" name="DNA Res.">
        <title>Genome analysis of Candida subhashii reveals its hybrid nature and dual mitochondrial genome conformations.</title>
        <authorList>
            <person name="Mixao V."/>
            <person name="Hegedusova E."/>
            <person name="Saus E."/>
            <person name="Pryszcz L.P."/>
            <person name="Cillingova A."/>
            <person name="Nosek J."/>
            <person name="Gabaldon T."/>
        </authorList>
    </citation>
    <scope>NUCLEOTIDE SEQUENCE [LARGE SCALE GENOMIC DNA]</scope>
    <source>
        <strain evidence="4 5">CBS 10753</strain>
    </source>
</reference>
<keyword evidence="2" id="KW-0812">Transmembrane</keyword>
<organism evidence="4 5">
    <name type="scientific">[Candida] subhashii</name>
    <dbReference type="NCBI Taxonomy" id="561895"/>
    <lineage>
        <taxon>Eukaryota</taxon>
        <taxon>Fungi</taxon>
        <taxon>Dikarya</taxon>
        <taxon>Ascomycota</taxon>
        <taxon>Saccharomycotina</taxon>
        <taxon>Pichiomycetes</taxon>
        <taxon>Debaryomycetaceae</taxon>
        <taxon>Spathaspora</taxon>
    </lineage>
</organism>
<sequence>MNLMNLMVPKFKSIHHLLIILSILWIGTFYIQERFITYNTITKCNWPNLSQSVSSQSQSESSLPSPSRANILLIADPQLIDQHTYPGRNKLLLKLSQHTVDIYLKKNYKYLLQHLQPNYVIFLGDLLDNGRGSDDSYFKSQYNRFNKIFYNNYNKRYVQNTNWFTNLPGNHDIGFGDLINTNTRQRFIEHFGDQQIKTINGADLIMLDTPSLSSSNEAINAKSKEFLISNFQNQPKTNHRILLSHVPLYRDPETSCGLYRETKKFDVLGHGYQYQNSLKPDISKYLLDLVQPDLIFSGDDHDYCDVNHHITDGEHEQNFREITVKSISLAMGIKYPAVQLLSYTDEEATFNYDSEICYLQTPYWNIIHYVFMSIISVLMILWWNVKQKPSRFTYTSLLPIYSHSTVNIPFESHSKKIHRFLKEQDEEEKTELIDSPTSSSLSSTTYTLPNTKISSIPKYTFTQTNHSKLSTTFKNSKLGKVYILNKRRMFTFMKRWNLFSFGKNILVLGGIVIAIYYIGFCLTL</sequence>
<evidence type="ECO:0000256" key="2">
    <source>
        <dbReference type="SAM" id="Phobius"/>
    </source>
</evidence>
<evidence type="ECO:0000313" key="5">
    <source>
        <dbReference type="Proteomes" id="UP000694255"/>
    </source>
</evidence>
<dbReference type="GO" id="GO:0006506">
    <property type="term" value="P:GPI anchor biosynthetic process"/>
    <property type="evidence" value="ECO:0007669"/>
    <property type="project" value="InterPro"/>
</dbReference>